<protein>
    <recommendedName>
        <fullName evidence="5">biotin--[biotin carboxyl-carrier protein] ligase</fullName>
        <ecNumber evidence="5">6.3.4.15</ecNumber>
    </recommendedName>
</protein>
<dbReference type="CDD" id="cd16442">
    <property type="entry name" value="BPL"/>
    <property type="match status" value="1"/>
</dbReference>
<dbReference type="Pfam" id="PF03099">
    <property type="entry name" value="BPL_LplA_LipB"/>
    <property type="match status" value="1"/>
</dbReference>
<reference evidence="8 9" key="1">
    <citation type="submission" date="2020-08" db="EMBL/GenBank/DDBJ databases">
        <title>Genomic Encyclopedia of Type Strains, Phase IV (KMG-IV): sequencing the most valuable type-strain genomes for metagenomic binning, comparative biology and taxonomic classification.</title>
        <authorList>
            <person name="Goeker M."/>
        </authorList>
    </citation>
    <scope>NUCLEOTIDE SEQUENCE [LARGE SCALE GENOMIC DNA]</scope>
    <source>
        <strain evidence="8 9">DSM 25966</strain>
    </source>
</reference>
<dbReference type="GO" id="GO:0004077">
    <property type="term" value="F:biotin--[biotin carboxyl-carrier protein] ligase activity"/>
    <property type="evidence" value="ECO:0007669"/>
    <property type="project" value="UniProtKB-EC"/>
</dbReference>
<feature type="domain" description="BPL/LPL catalytic" evidence="7">
    <location>
        <begin position="8"/>
        <end position="206"/>
    </location>
</feature>
<keyword evidence="2" id="KW-0547">Nucleotide-binding</keyword>
<evidence type="ECO:0000313" key="9">
    <source>
        <dbReference type="Proteomes" id="UP000553963"/>
    </source>
</evidence>
<dbReference type="InterPro" id="IPR008988">
    <property type="entry name" value="Transcriptional_repressor_C"/>
</dbReference>
<accession>A0A840AMM2</accession>
<keyword evidence="9" id="KW-1185">Reference proteome</keyword>
<dbReference type="InterPro" id="IPR004408">
    <property type="entry name" value="Biotin_CoA_COase_ligase"/>
</dbReference>
<dbReference type="GO" id="GO:0005524">
    <property type="term" value="F:ATP binding"/>
    <property type="evidence" value="ECO:0007669"/>
    <property type="project" value="UniProtKB-KW"/>
</dbReference>
<sequence>MAFELGSGAARAGFRLVEFAEAGSTNQEAIAAARAGDAGRCWFVTMRQTAGRGRRGRDWKAPDGNLAATLLLRVPHDPMTAATLGFVAGLSLDEALRTIAPDLQLKVGLDGFDGAGAPGRADRLRLKWPNDVLLDGGKLAGILLEAEPLTEGGFAVAIGIGVNVVAAPEGLPYPAASLSSLGYAISAPRLFVALADAFASVLRVWDEGRGFASVRRLWLDRAAGLGEDVAVRIGDRIVSGVFETIDEEGRLVIRSSQGKVRTVAAGEVHFGAVASAN</sequence>
<dbReference type="EMBL" id="JACIDS010000002">
    <property type="protein sequence ID" value="MBB3930842.1"/>
    <property type="molecule type" value="Genomic_DNA"/>
</dbReference>
<evidence type="ECO:0000313" key="8">
    <source>
        <dbReference type="EMBL" id="MBB3930842.1"/>
    </source>
</evidence>
<evidence type="ECO:0000259" key="7">
    <source>
        <dbReference type="PROSITE" id="PS51733"/>
    </source>
</evidence>
<evidence type="ECO:0000256" key="1">
    <source>
        <dbReference type="ARBA" id="ARBA00022598"/>
    </source>
</evidence>
<dbReference type="GO" id="GO:0005737">
    <property type="term" value="C:cytoplasm"/>
    <property type="evidence" value="ECO:0007669"/>
    <property type="project" value="TreeGrafter"/>
</dbReference>
<dbReference type="PANTHER" id="PTHR12835">
    <property type="entry name" value="BIOTIN PROTEIN LIGASE"/>
    <property type="match status" value="1"/>
</dbReference>
<dbReference type="SUPFAM" id="SSF50037">
    <property type="entry name" value="C-terminal domain of transcriptional repressors"/>
    <property type="match status" value="1"/>
</dbReference>
<dbReference type="EC" id="6.3.4.15" evidence="5"/>
<evidence type="ECO:0000256" key="2">
    <source>
        <dbReference type="ARBA" id="ARBA00022741"/>
    </source>
</evidence>
<dbReference type="SUPFAM" id="SSF55681">
    <property type="entry name" value="Class II aaRS and biotin synthetases"/>
    <property type="match status" value="1"/>
</dbReference>
<organism evidence="8 9">
    <name type="scientific">Kaistia hirudinis</name>
    <dbReference type="NCBI Taxonomy" id="1293440"/>
    <lineage>
        <taxon>Bacteria</taxon>
        <taxon>Pseudomonadati</taxon>
        <taxon>Pseudomonadota</taxon>
        <taxon>Alphaproteobacteria</taxon>
        <taxon>Hyphomicrobiales</taxon>
        <taxon>Kaistiaceae</taxon>
        <taxon>Kaistia</taxon>
    </lineage>
</organism>
<proteinExistence type="predicted"/>
<dbReference type="Pfam" id="PF02237">
    <property type="entry name" value="BPL_C"/>
    <property type="match status" value="1"/>
</dbReference>
<dbReference type="InterPro" id="IPR045864">
    <property type="entry name" value="aa-tRNA-synth_II/BPL/LPL"/>
</dbReference>
<dbReference type="Gene3D" id="2.30.30.100">
    <property type="match status" value="1"/>
</dbReference>
<keyword evidence="4" id="KW-0092">Biotin</keyword>
<dbReference type="InterPro" id="IPR003142">
    <property type="entry name" value="BPL_C"/>
</dbReference>
<evidence type="ECO:0000256" key="4">
    <source>
        <dbReference type="ARBA" id="ARBA00023267"/>
    </source>
</evidence>
<comment type="catalytic activity">
    <reaction evidence="6">
        <text>biotin + L-lysyl-[protein] + ATP = N(6)-biotinyl-L-lysyl-[protein] + AMP + diphosphate + H(+)</text>
        <dbReference type="Rhea" id="RHEA:11756"/>
        <dbReference type="Rhea" id="RHEA-COMP:9752"/>
        <dbReference type="Rhea" id="RHEA-COMP:10505"/>
        <dbReference type="ChEBI" id="CHEBI:15378"/>
        <dbReference type="ChEBI" id="CHEBI:29969"/>
        <dbReference type="ChEBI" id="CHEBI:30616"/>
        <dbReference type="ChEBI" id="CHEBI:33019"/>
        <dbReference type="ChEBI" id="CHEBI:57586"/>
        <dbReference type="ChEBI" id="CHEBI:83144"/>
        <dbReference type="ChEBI" id="CHEBI:456215"/>
        <dbReference type="EC" id="6.3.4.15"/>
    </reaction>
</comment>
<dbReference type="Proteomes" id="UP000553963">
    <property type="component" value="Unassembled WGS sequence"/>
</dbReference>
<dbReference type="RefSeq" id="WP_183398458.1">
    <property type="nucleotide sequence ID" value="NZ_JACIDS010000002.1"/>
</dbReference>
<comment type="caution">
    <text evidence="8">The sequence shown here is derived from an EMBL/GenBank/DDBJ whole genome shotgun (WGS) entry which is preliminary data.</text>
</comment>
<dbReference type="PROSITE" id="PS51733">
    <property type="entry name" value="BPL_LPL_CATALYTIC"/>
    <property type="match status" value="1"/>
</dbReference>
<keyword evidence="1 8" id="KW-0436">Ligase</keyword>
<keyword evidence="3" id="KW-0067">ATP-binding</keyword>
<gene>
    <name evidence="8" type="ORF">GGR25_001881</name>
</gene>
<evidence type="ECO:0000256" key="6">
    <source>
        <dbReference type="ARBA" id="ARBA00047846"/>
    </source>
</evidence>
<dbReference type="InterPro" id="IPR004143">
    <property type="entry name" value="BPL_LPL_catalytic"/>
</dbReference>
<dbReference type="Gene3D" id="3.30.930.10">
    <property type="entry name" value="Bira Bifunctional Protein, Domain 2"/>
    <property type="match status" value="1"/>
</dbReference>
<name>A0A840AMM2_9HYPH</name>
<evidence type="ECO:0000256" key="5">
    <source>
        <dbReference type="ARBA" id="ARBA00024227"/>
    </source>
</evidence>
<evidence type="ECO:0000256" key="3">
    <source>
        <dbReference type="ARBA" id="ARBA00022840"/>
    </source>
</evidence>
<dbReference type="AlphaFoldDB" id="A0A840AMM2"/>
<dbReference type="PANTHER" id="PTHR12835:SF5">
    <property type="entry name" value="BIOTIN--PROTEIN LIGASE"/>
    <property type="match status" value="1"/>
</dbReference>